<evidence type="ECO:0000313" key="4">
    <source>
        <dbReference type="EMBL" id="WTO86641.1"/>
    </source>
</evidence>
<evidence type="ECO:0000259" key="3">
    <source>
        <dbReference type="PROSITE" id="PS50921"/>
    </source>
</evidence>
<dbReference type="SMART" id="SM01012">
    <property type="entry name" value="ANTAR"/>
    <property type="match status" value="1"/>
</dbReference>
<proteinExistence type="predicted"/>
<reference evidence="4 5" key="1">
    <citation type="submission" date="2022-10" db="EMBL/GenBank/DDBJ databases">
        <title>The complete genomes of actinobacterial strains from the NBC collection.</title>
        <authorList>
            <person name="Joergensen T.S."/>
            <person name="Alvarez Arevalo M."/>
            <person name="Sterndorff E.B."/>
            <person name="Faurdal D."/>
            <person name="Vuksanovic O."/>
            <person name="Mourched A.-S."/>
            <person name="Charusanti P."/>
            <person name="Shaw S."/>
            <person name="Blin K."/>
            <person name="Weber T."/>
        </authorList>
    </citation>
    <scope>NUCLEOTIDE SEQUENCE [LARGE SCALE GENOMIC DNA]</scope>
    <source>
        <strain evidence="4 5">NBC_00206</strain>
    </source>
</reference>
<keyword evidence="2" id="KW-0804">Transcription</keyword>
<dbReference type="InterPro" id="IPR036388">
    <property type="entry name" value="WH-like_DNA-bd_sf"/>
</dbReference>
<dbReference type="InterPro" id="IPR005561">
    <property type="entry name" value="ANTAR"/>
</dbReference>
<evidence type="ECO:0000256" key="2">
    <source>
        <dbReference type="ARBA" id="ARBA00023163"/>
    </source>
</evidence>
<dbReference type="InterPro" id="IPR012074">
    <property type="entry name" value="GAF_ANTAR"/>
</dbReference>
<gene>
    <name evidence="4" type="ORF">OHU27_31100</name>
</gene>
<dbReference type="EMBL" id="CP108125">
    <property type="protein sequence ID" value="WTO86641.1"/>
    <property type="molecule type" value="Genomic_DNA"/>
</dbReference>
<dbReference type="InterPro" id="IPR029016">
    <property type="entry name" value="GAF-like_dom_sf"/>
</dbReference>
<dbReference type="SMART" id="SM00065">
    <property type="entry name" value="GAF"/>
    <property type="match status" value="1"/>
</dbReference>
<name>A0ABZ1J394_9ACTN</name>
<feature type="domain" description="ANTAR" evidence="3">
    <location>
        <begin position="168"/>
        <end position="229"/>
    </location>
</feature>
<dbReference type="InterPro" id="IPR003018">
    <property type="entry name" value="GAF"/>
</dbReference>
<dbReference type="PROSITE" id="PS50921">
    <property type="entry name" value="ANTAR"/>
    <property type="match status" value="1"/>
</dbReference>
<dbReference type="PIRSF" id="PIRSF036625">
    <property type="entry name" value="GAF_ANTAR"/>
    <property type="match status" value="1"/>
</dbReference>
<dbReference type="Gene3D" id="3.30.450.40">
    <property type="match status" value="1"/>
</dbReference>
<accession>A0ABZ1J394</accession>
<organism evidence="4 5">
    <name type="scientific">Streptomyces nigra</name>
    <dbReference type="NCBI Taxonomy" id="1827580"/>
    <lineage>
        <taxon>Bacteria</taxon>
        <taxon>Bacillati</taxon>
        <taxon>Actinomycetota</taxon>
        <taxon>Actinomycetes</taxon>
        <taxon>Kitasatosporales</taxon>
        <taxon>Streptomycetaceae</taxon>
        <taxon>Streptomyces</taxon>
    </lineage>
</organism>
<keyword evidence="5" id="KW-1185">Reference proteome</keyword>
<dbReference type="Pfam" id="PF13185">
    <property type="entry name" value="GAF_2"/>
    <property type="match status" value="1"/>
</dbReference>
<dbReference type="Proteomes" id="UP001622690">
    <property type="component" value="Chromosome"/>
</dbReference>
<evidence type="ECO:0000313" key="5">
    <source>
        <dbReference type="Proteomes" id="UP001622690"/>
    </source>
</evidence>
<dbReference type="Gene3D" id="1.10.10.10">
    <property type="entry name" value="Winged helix-like DNA-binding domain superfamily/Winged helix DNA-binding domain"/>
    <property type="match status" value="1"/>
</dbReference>
<evidence type="ECO:0000256" key="1">
    <source>
        <dbReference type="ARBA" id="ARBA00023015"/>
    </source>
</evidence>
<keyword evidence="1" id="KW-0805">Transcription regulation</keyword>
<sequence length="248" mass="26838">MNRERQLAQTFVALSDTYAAEFDPLRLFLRLVHACTDLLDADAAAVMIGDARGSLKTMATTDEEAAFIELLQVQTGQGPCMECYRTARPVAVADIATEYARWPKLVGVMLESGYGSLQAIPMQLHDRPIGVLTLLRGNTGRLPDSDVHLAQALADSATLGLMHWSTEPTRGDDVITRVQSVIAAKATLDIAKGMLAQHADVSVAEAARLLHAYVSRRRLRLADTAHALVARELDLSEVAEGQRLPGAP</sequence>
<protein>
    <submittedName>
        <fullName evidence="4">GAF and ANTAR domain-containing protein</fullName>
    </submittedName>
</protein>
<dbReference type="SUPFAM" id="SSF55781">
    <property type="entry name" value="GAF domain-like"/>
    <property type="match status" value="1"/>
</dbReference>
<dbReference type="RefSeq" id="WP_406260565.1">
    <property type="nucleotide sequence ID" value="NZ_CP108125.1"/>
</dbReference>